<dbReference type="RefSeq" id="WP_101301081.1">
    <property type="nucleotide sequence ID" value="NZ_NXGX01000003.1"/>
</dbReference>
<dbReference type="GO" id="GO:0055085">
    <property type="term" value="P:transmembrane transport"/>
    <property type="evidence" value="ECO:0007669"/>
    <property type="project" value="InterPro"/>
</dbReference>
<protein>
    <submittedName>
        <fullName evidence="6">ABC transporter substrate-binding protein</fullName>
    </submittedName>
</protein>
<dbReference type="Gene3D" id="3.40.190.170">
    <property type="entry name" value="Bacterial extracellular solute-binding protein, family 7"/>
    <property type="match status" value="1"/>
</dbReference>
<keyword evidence="4 5" id="KW-0732">Signal</keyword>
<evidence type="ECO:0000313" key="6">
    <source>
        <dbReference type="EMBL" id="PKR58677.1"/>
    </source>
</evidence>
<dbReference type="Proteomes" id="UP000233332">
    <property type="component" value="Unassembled WGS sequence"/>
</dbReference>
<dbReference type="NCBIfam" id="NF037995">
    <property type="entry name" value="TRAP_S1"/>
    <property type="match status" value="1"/>
</dbReference>
<dbReference type="InterPro" id="IPR018389">
    <property type="entry name" value="DctP_fam"/>
</dbReference>
<evidence type="ECO:0000313" key="7">
    <source>
        <dbReference type="Proteomes" id="UP000233332"/>
    </source>
</evidence>
<dbReference type="SUPFAM" id="SSF53850">
    <property type="entry name" value="Periplasmic binding protein-like II"/>
    <property type="match status" value="1"/>
</dbReference>
<reference evidence="6 7" key="1">
    <citation type="submission" date="2017-09" db="EMBL/GenBank/DDBJ databases">
        <title>Biodiversity and function of Thalassospira species in the particle-attached aromatic-hydrocarbon-degrading consortia from the surface seawater of the China South Sea.</title>
        <authorList>
            <person name="Dong C."/>
            <person name="Lai Q."/>
            <person name="Shao Z."/>
        </authorList>
    </citation>
    <scope>NUCLEOTIDE SEQUENCE [LARGE SCALE GENOMIC DNA]</scope>
    <source>
        <strain evidence="6 7">139Z-12</strain>
    </source>
</reference>
<evidence type="ECO:0000256" key="3">
    <source>
        <dbReference type="ARBA" id="ARBA00022448"/>
    </source>
</evidence>
<evidence type="ECO:0000256" key="4">
    <source>
        <dbReference type="ARBA" id="ARBA00022729"/>
    </source>
</evidence>
<feature type="chain" id="PRO_5014814005" evidence="5">
    <location>
        <begin position="22"/>
        <end position="330"/>
    </location>
</feature>
<dbReference type="PANTHER" id="PTHR33376">
    <property type="match status" value="1"/>
</dbReference>
<evidence type="ECO:0000256" key="5">
    <source>
        <dbReference type="SAM" id="SignalP"/>
    </source>
</evidence>
<comment type="caution">
    <text evidence="6">The sequence shown here is derived from an EMBL/GenBank/DDBJ whole genome shotgun (WGS) entry which is preliminary data.</text>
</comment>
<dbReference type="CDD" id="cd13672">
    <property type="entry name" value="PBP2_TRAP_Siap"/>
    <property type="match status" value="1"/>
</dbReference>
<evidence type="ECO:0000256" key="1">
    <source>
        <dbReference type="ARBA" id="ARBA00004196"/>
    </source>
</evidence>
<dbReference type="EMBL" id="NXGX01000003">
    <property type="protein sequence ID" value="PKR58677.1"/>
    <property type="molecule type" value="Genomic_DNA"/>
</dbReference>
<comment type="subcellular location">
    <subcellularLocation>
        <location evidence="1">Cell envelope</location>
    </subcellularLocation>
</comment>
<gene>
    <name evidence="6" type="ORF">COO92_07330</name>
</gene>
<keyword evidence="7" id="KW-1185">Reference proteome</keyword>
<sequence length="330" mass="36620">MFTRKLIRGTVMGLTALVALAGMPKISSAEEVLKFGHVYEVDTPYHRAALKASELFAERTDGRYKIEVFPASQLGKEAAINEALTLGSIDIIYTGVAYLGQTYPPISISDYPFTLRGYEHWLNYTKSDLFAELSKEYTSVTGNEIAGLVYYGARHVTSNKPILTPADMKGLKIRTPNAPAYQMFPKETGANPTPMAFSEVYLALQQGVVDAQENPLPTIKFKKFYEVQSNINLTGHIINSLIMLVSPSTMDKLGDEDGKILLETLQEAGIGASNEIVKNENELADWFREQGVTVNEVDRGPFIDVIAPRLKSDDMPWDPEIFERLEAIKG</sequence>
<dbReference type="InterPro" id="IPR004682">
    <property type="entry name" value="TRAP_DctP"/>
</dbReference>
<name>A0A2N3L7K5_9PROT</name>
<dbReference type="Pfam" id="PF03480">
    <property type="entry name" value="DctP"/>
    <property type="match status" value="1"/>
</dbReference>
<comment type="similarity">
    <text evidence="2">Belongs to the bacterial solute-binding protein 7 family.</text>
</comment>
<evidence type="ECO:0000256" key="2">
    <source>
        <dbReference type="ARBA" id="ARBA00009023"/>
    </source>
</evidence>
<proteinExistence type="inferred from homology"/>
<keyword evidence="3" id="KW-0813">Transport</keyword>
<dbReference type="PANTHER" id="PTHR33376:SF4">
    <property type="entry name" value="SIALIC ACID-BINDING PERIPLASMIC PROTEIN SIAP"/>
    <property type="match status" value="1"/>
</dbReference>
<dbReference type="PIRSF" id="PIRSF006470">
    <property type="entry name" value="DctB"/>
    <property type="match status" value="1"/>
</dbReference>
<dbReference type="InterPro" id="IPR038404">
    <property type="entry name" value="TRAP_DctP_sf"/>
</dbReference>
<dbReference type="AlphaFoldDB" id="A0A2N3L7K5"/>
<organism evidence="6 7">
    <name type="scientific">Thalassospira lohafexi</name>
    <dbReference type="NCBI Taxonomy" id="744227"/>
    <lineage>
        <taxon>Bacteria</taxon>
        <taxon>Pseudomonadati</taxon>
        <taxon>Pseudomonadota</taxon>
        <taxon>Alphaproteobacteria</taxon>
        <taxon>Rhodospirillales</taxon>
        <taxon>Thalassospiraceae</taxon>
        <taxon>Thalassospira</taxon>
    </lineage>
</organism>
<dbReference type="GO" id="GO:0030288">
    <property type="term" value="C:outer membrane-bounded periplasmic space"/>
    <property type="evidence" value="ECO:0007669"/>
    <property type="project" value="InterPro"/>
</dbReference>
<accession>A0A2N3L7K5</accession>
<feature type="signal peptide" evidence="5">
    <location>
        <begin position="1"/>
        <end position="21"/>
    </location>
</feature>
<dbReference type="NCBIfam" id="TIGR00787">
    <property type="entry name" value="dctP"/>
    <property type="match status" value="1"/>
</dbReference>